<keyword evidence="2" id="KW-0175">Coiled coil</keyword>
<protein>
    <submittedName>
        <fullName evidence="4">Charged multivesicular body protein 7</fullName>
    </submittedName>
</protein>
<keyword evidence="3" id="KW-1185">Reference proteome</keyword>
<dbReference type="GO" id="GO:0000815">
    <property type="term" value="C:ESCRT III complex"/>
    <property type="evidence" value="ECO:0007669"/>
    <property type="project" value="TreeGrafter"/>
</dbReference>
<evidence type="ECO:0000313" key="3">
    <source>
        <dbReference type="Proteomes" id="UP000504634"/>
    </source>
</evidence>
<dbReference type="PANTHER" id="PTHR22761:SF96">
    <property type="entry name" value="BCDNA.GH08385"/>
    <property type="match status" value="1"/>
</dbReference>
<dbReference type="Pfam" id="PF25880">
    <property type="entry name" value="WHD_CHMP7_1st"/>
    <property type="match status" value="1"/>
</dbReference>
<comment type="similarity">
    <text evidence="1">Belongs to the SNF7 family.</text>
</comment>
<dbReference type="GO" id="GO:0009898">
    <property type="term" value="C:cytoplasmic side of plasma membrane"/>
    <property type="evidence" value="ECO:0007669"/>
    <property type="project" value="TreeGrafter"/>
</dbReference>
<dbReference type="GO" id="GO:0005771">
    <property type="term" value="C:multivesicular body"/>
    <property type="evidence" value="ECO:0007669"/>
    <property type="project" value="TreeGrafter"/>
</dbReference>
<name>A0A6J2U3P7_DROLE</name>
<evidence type="ECO:0000256" key="2">
    <source>
        <dbReference type="SAM" id="Coils"/>
    </source>
</evidence>
<dbReference type="GO" id="GO:0006900">
    <property type="term" value="P:vesicle budding from membrane"/>
    <property type="evidence" value="ECO:0007669"/>
    <property type="project" value="TreeGrafter"/>
</dbReference>
<feature type="coiled-coil region" evidence="2">
    <location>
        <begin position="239"/>
        <end position="273"/>
    </location>
</feature>
<evidence type="ECO:0000256" key="1">
    <source>
        <dbReference type="ARBA" id="ARBA00006190"/>
    </source>
</evidence>
<dbReference type="PANTHER" id="PTHR22761">
    <property type="entry name" value="CHARGED MULTIVESICULAR BODY PROTEIN"/>
    <property type="match status" value="1"/>
</dbReference>
<dbReference type="GeneID" id="115630024"/>
<sequence length="440" mass="50578">MDIKANIDLSGFEYPDCWKNKVKMQGLFSTFRPRNLNAEAENEYVSKMTFWKNLIGRYCEFTGKAIFTQQELQIQFMRGDQLPACLGTVITDMLQQKEIRARSEYEYDPQNTWRGWAINKFVKRPLLWGWSKIKQSNIVEDLEWVYLDVLGSQCNKLETHILEKNCGKILNFEALQNLCSCCLLNIHTESLVLCLLTLQARKKVGLHYKCENPTRSIHLIKIPATVNAGISFSEEDLGVHRLQMTQSSLLKELEKLEEDIRVNDQKVQLYVKEKKRQMAKTYLRKRHLMEKNHERRSIALHNIEELLSSVDEARNNGVVLDAYKIGAKALQKALTESGLKYDHVDEVLADVRDTMEQHKEVQHTISNGVSDVALVEDDDLDRELRELLGETTQIDFPSHTPTNEKPGITDSQLIEMLNGLDVEEGNLSDLIVGKQSLPSI</sequence>
<dbReference type="GO" id="GO:0032511">
    <property type="term" value="P:late endosome to vacuole transport via multivesicular body sorting pathway"/>
    <property type="evidence" value="ECO:0007669"/>
    <property type="project" value="TreeGrafter"/>
</dbReference>
<dbReference type="AlphaFoldDB" id="A0A6J2U3P7"/>
<evidence type="ECO:0000313" key="4">
    <source>
        <dbReference type="RefSeq" id="XP_030382520.1"/>
    </source>
</evidence>
<dbReference type="InterPro" id="IPR005024">
    <property type="entry name" value="Snf7_fam"/>
</dbReference>
<dbReference type="RefSeq" id="XP_030382520.1">
    <property type="nucleotide sequence ID" value="XM_030526660.1"/>
</dbReference>
<gene>
    <name evidence="4" type="primary">LOC115630024</name>
</gene>
<dbReference type="Gene3D" id="6.10.140.1230">
    <property type="match status" value="1"/>
</dbReference>
<accession>A0A6J2U3P7</accession>
<proteinExistence type="inferred from homology"/>
<dbReference type="Pfam" id="PF03357">
    <property type="entry name" value="Snf7"/>
    <property type="match status" value="1"/>
</dbReference>
<dbReference type="Proteomes" id="UP000504634">
    <property type="component" value="Unplaced"/>
</dbReference>
<reference evidence="4" key="1">
    <citation type="submission" date="2025-08" db="UniProtKB">
        <authorList>
            <consortium name="RefSeq"/>
        </authorList>
    </citation>
    <scope>IDENTIFICATION</scope>
    <source>
        <strain evidence="4">11010-0011.00</strain>
        <tissue evidence="4">Whole body</tissue>
    </source>
</reference>
<organism evidence="3 4">
    <name type="scientific">Drosophila lebanonensis</name>
    <name type="common">Fruit fly</name>
    <name type="synonym">Scaptodrosophila lebanonensis</name>
    <dbReference type="NCBI Taxonomy" id="7225"/>
    <lineage>
        <taxon>Eukaryota</taxon>
        <taxon>Metazoa</taxon>
        <taxon>Ecdysozoa</taxon>
        <taxon>Arthropoda</taxon>
        <taxon>Hexapoda</taxon>
        <taxon>Insecta</taxon>
        <taxon>Pterygota</taxon>
        <taxon>Neoptera</taxon>
        <taxon>Endopterygota</taxon>
        <taxon>Diptera</taxon>
        <taxon>Brachycera</taxon>
        <taxon>Muscomorpha</taxon>
        <taxon>Ephydroidea</taxon>
        <taxon>Drosophilidae</taxon>
        <taxon>Scaptodrosophila</taxon>
    </lineage>
</organism>